<dbReference type="EMBL" id="ADLO01000028">
    <property type="protein sequence ID" value="KGF56770.1"/>
    <property type="molecule type" value="Genomic_DNA"/>
</dbReference>
<keyword evidence="9" id="KW-0812">Transmembrane</keyword>
<evidence type="ECO:0000259" key="11">
    <source>
        <dbReference type="PROSITE" id="PS50112"/>
    </source>
</evidence>
<evidence type="ECO:0000256" key="6">
    <source>
        <dbReference type="ARBA" id="ARBA00022777"/>
    </source>
</evidence>
<dbReference type="Gene3D" id="1.10.287.130">
    <property type="match status" value="1"/>
</dbReference>
<dbReference type="HOGENOM" id="CLU_000445_89_2_9"/>
<evidence type="ECO:0000313" key="12">
    <source>
        <dbReference type="EMBL" id="KGF56770.1"/>
    </source>
</evidence>
<dbReference type="PRINTS" id="PR00344">
    <property type="entry name" value="BCTRLSENSOR"/>
</dbReference>
<dbReference type="SUPFAM" id="SSF55785">
    <property type="entry name" value="PYP-like sensor domain (PAS domain)"/>
    <property type="match status" value="1"/>
</dbReference>
<dbReference type="PANTHER" id="PTHR43711:SF26">
    <property type="entry name" value="SENSOR HISTIDINE KINASE RCSC"/>
    <property type="match status" value="1"/>
</dbReference>
<dbReference type="Gene3D" id="3.30.565.10">
    <property type="entry name" value="Histidine kinase-like ATPase, C-terminal domain"/>
    <property type="match status" value="1"/>
</dbReference>
<dbReference type="FunFam" id="3.30.565.10:FF:000006">
    <property type="entry name" value="Sensor histidine kinase WalK"/>
    <property type="match status" value="1"/>
</dbReference>
<reference evidence="12 13" key="1">
    <citation type="submission" date="2011-08" db="EMBL/GenBank/DDBJ databases">
        <title>The Genome Sequence of Clostridium orbiscindens 1_3_50AFAA.</title>
        <authorList>
            <consortium name="The Broad Institute Genome Sequencing Platform"/>
            <person name="Earl A."/>
            <person name="Ward D."/>
            <person name="Feldgarden M."/>
            <person name="Gevers D."/>
            <person name="Daigneault M."/>
            <person name="Strauss J."/>
            <person name="Allen-Vercoe E."/>
            <person name="Young S.K."/>
            <person name="Zeng Q."/>
            <person name="Gargeya S."/>
            <person name="Fitzgerald M."/>
            <person name="Haas B."/>
            <person name="Abouelleil A."/>
            <person name="Alvarado L."/>
            <person name="Arachchi H.M."/>
            <person name="Berlin A."/>
            <person name="Brown A."/>
            <person name="Chapman S.B."/>
            <person name="Chen Z."/>
            <person name="Dunbar C."/>
            <person name="Freedman E."/>
            <person name="Gearin G."/>
            <person name="Gellesch M."/>
            <person name="Goldberg J."/>
            <person name="Griggs A."/>
            <person name="Gujja S."/>
            <person name="Heiman D."/>
            <person name="Howarth C."/>
            <person name="Larson L."/>
            <person name="Lui A."/>
            <person name="MacDonald P.J.P."/>
            <person name="Montmayeur A."/>
            <person name="Murphy C."/>
            <person name="Neiman D."/>
            <person name="Pearson M."/>
            <person name="Priest M."/>
            <person name="Roberts A."/>
            <person name="Saif S."/>
            <person name="Shea T."/>
            <person name="Shenoy N."/>
            <person name="Sisk P."/>
            <person name="Stolte C."/>
            <person name="Sykes S."/>
            <person name="Wortman J."/>
            <person name="Nusbaum C."/>
            <person name="Birren B."/>
        </authorList>
    </citation>
    <scope>NUCLEOTIDE SEQUENCE [LARGE SCALE GENOMIC DNA]</scope>
    <source>
        <strain evidence="12 13">1_3_50AFAA</strain>
    </source>
</reference>
<dbReference type="InterPro" id="IPR003661">
    <property type="entry name" value="HisK_dim/P_dom"/>
</dbReference>
<dbReference type="AlphaFoldDB" id="A0A096BCD6"/>
<keyword evidence="7" id="KW-0902">Two-component regulatory system</keyword>
<evidence type="ECO:0000313" key="13">
    <source>
        <dbReference type="Proteomes" id="UP000029585"/>
    </source>
</evidence>
<feature type="transmembrane region" description="Helical" evidence="9">
    <location>
        <begin position="148"/>
        <end position="171"/>
    </location>
</feature>
<dbReference type="InterPro" id="IPR000014">
    <property type="entry name" value="PAS"/>
</dbReference>
<protein>
    <recommendedName>
        <fullName evidence="3">histidine kinase</fullName>
        <ecNumber evidence="3">2.7.13.3</ecNumber>
    </recommendedName>
</protein>
<dbReference type="SUPFAM" id="SSF47384">
    <property type="entry name" value="Homodimeric domain of signal transducing histidine kinase"/>
    <property type="match status" value="1"/>
</dbReference>
<evidence type="ECO:0000256" key="7">
    <source>
        <dbReference type="ARBA" id="ARBA00023012"/>
    </source>
</evidence>
<feature type="transmembrane region" description="Helical" evidence="9">
    <location>
        <begin position="6"/>
        <end position="28"/>
    </location>
</feature>
<proteinExistence type="predicted"/>
<dbReference type="Pfam" id="PF00512">
    <property type="entry name" value="HisKA"/>
    <property type="match status" value="1"/>
</dbReference>
<keyword evidence="9" id="KW-1133">Transmembrane helix</keyword>
<dbReference type="eggNOG" id="COG5002">
    <property type="taxonomic scope" value="Bacteria"/>
</dbReference>
<keyword evidence="6" id="KW-0418">Kinase</keyword>
<dbReference type="Pfam" id="PF13188">
    <property type="entry name" value="PAS_8"/>
    <property type="match status" value="1"/>
</dbReference>
<dbReference type="SUPFAM" id="SSF55874">
    <property type="entry name" value="ATPase domain of HSP90 chaperone/DNA topoisomerase II/histidine kinase"/>
    <property type="match status" value="1"/>
</dbReference>
<evidence type="ECO:0000259" key="10">
    <source>
        <dbReference type="PROSITE" id="PS50109"/>
    </source>
</evidence>
<dbReference type="PROSITE" id="PS50109">
    <property type="entry name" value="HIS_KIN"/>
    <property type="match status" value="1"/>
</dbReference>
<sequence length="578" mass="62104">MKKRIIGATLITVVCALLISNLVGVLLFRSREMDAARNTLQELLVLMDAQSAITDPDGLAQQFHAAAPDKRLTIIDTDGTVLADTEANPQTLEDHNSRPEVEQAAATGWGEAVRHSETLGTSMFYVSKRFADGMVGRASMPLSSIDSLVWNGVWGFLIASAAGLLLALILARRTANRVMAPLSAVGSALQSVLDGTRASGLEDYQADDELRPILRYIDKLMERLGGYIQSITAERDKVGLILDCMDEGLILLDEAGNVLAINRAARTLFGFPEGEEDDGALLLTRSRRLREAIQESRVRHSSVVLDVDALTEDAQSLRLFVSPVSGRQYEGQAVGTSILISDVTELKKAEGIRSEFTANVSHELKTPLTSIKGFTDMLASGMVASPEDQKRFITMIGVEVDRLIDLINDILKLSELESVTIPQSEERSDVLTIARDTAAFLTPTAKAAEVTLSVDGGPATVAVPQGRLKELLLNLVGNGIKYNEPGGTVRTAVSVRDGQAVIAVSDTGIGIPPEAQSRVFERFYRVDKGRARKNGGTGLGLAIVKHIVQLYGGTLTLESAVGRGSTFTVTLPLAKDNA</sequence>
<evidence type="ECO:0000256" key="3">
    <source>
        <dbReference type="ARBA" id="ARBA00012438"/>
    </source>
</evidence>
<gene>
    <name evidence="12" type="ORF">HMPREF9460_00763</name>
</gene>
<dbReference type="InterPro" id="IPR036097">
    <property type="entry name" value="HisK_dim/P_sf"/>
</dbReference>
<dbReference type="SMART" id="SM00387">
    <property type="entry name" value="HATPase_c"/>
    <property type="match status" value="1"/>
</dbReference>
<dbReference type="InterPro" id="IPR050736">
    <property type="entry name" value="Sensor_HK_Regulatory"/>
</dbReference>
<evidence type="ECO:0000256" key="1">
    <source>
        <dbReference type="ARBA" id="ARBA00000085"/>
    </source>
</evidence>
<dbReference type="InterPro" id="IPR035965">
    <property type="entry name" value="PAS-like_dom_sf"/>
</dbReference>
<dbReference type="Gene3D" id="3.30.450.20">
    <property type="entry name" value="PAS domain"/>
    <property type="match status" value="1"/>
</dbReference>
<accession>A0A096BCD6</accession>
<dbReference type="CDD" id="cd00082">
    <property type="entry name" value="HisKA"/>
    <property type="match status" value="1"/>
</dbReference>
<dbReference type="GO" id="GO:0016020">
    <property type="term" value="C:membrane"/>
    <property type="evidence" value="ECO:0007669"/>
    <property type="project" value="UniProtKB-SubCell"/>
</dbReference>
<dbReference type="SMART" id="SM00091">
    <property type="entry name" value="PAS"/>
    <property type="match status" value="1"/>
</dbReference>
<evidence type="ECO:0000256" key="8">
    <source>
        <dbReference type="ARBA" id="ARBA00023136"/>
    </source>
</evidence>
<dbReference type="InterPro" id="IPR003594">
    <property type="entry name" value="HATPase_dom"/>
</dbReference>
<dbReference type="FunFam" id="1.10.287.130:FF:000001">
    <property type="entry name" value="Two-component sensor histidine kinase"/>
    <property type="match status" value="1"/>
</dbReference>
<dbReference type="PANTHER" id="PTHR43711">
    <property type="entry name" value="TWO-COMPONENT HISTIDINE KINASE"/>
    <property type="match status" value="1"/>
</dbReference>
<dbReference type="GO" id="GO:0000155">
    <property type="term" value="F:phosphorelay sensor kinase activity"/>
    <property type="evidence" value="ECO:0007669"/>
    <property type="project" value="InterPro"/>
</dbReference>
<evidence type="ECO:0000256" key="2">
    <source>
        <dbReference type="ARBA" id="ARBA00004370"/>
    </source>
</evidence>
<evidence type="ECO:0000256" key="4">
    <source>
        <dbReference type="ARBA" id="ARBA00022553"/>
    </source>
</evidence>
<dbReference type="CDD" id="cd16922">
    <property type="entry name" value="HATPase_EvgS-ArcB-TorS-like"/>
    <property type="match status" value="1"/>
</dbReference>
<dbReference type="Pfam" id="PF02518">
    <property type="entry name" value="HATPase_c"/>
    <property type="match status" value="1"/>
</dbReference>
<dbReference type="CDD" id="cd00130">
    <property type="entry name" value="PAS"/>
    <property type="match status" value="1"/>
</dbReference>
<keyword evidence="13" id="KW-1185">Reference proteome</keyword>
<name>A0A096BCD6_FLAPL</name>
<dbReference type="InterPro" id="IPR036890">
    <property type="entry name" value="HATPase_C_sf"/>
</dbReference>
<dbReference type="Proteomes" id="UP000029585">
    <property type="component" value="Unassembled WGS sequence"/>
</dbReference>
<feature type="domain" description="PAS" evidence="11">
    <location>
        <begin position="234"/>
        <end position="275"/>
    </location>
</feature>
<comment type="subcellular location">
    <subcellularLocation>
        <location evidence="2">Membrane</location>
    </subcellularLocation>
</comment>
<feature type="domain" description="Histidine kinase" evidence="10">
    <location>
        <begin position="359"/>
        <end position="575"/>
    </location>
</feature>
<comment type="caution">
    <text evidence="12">The sequence shown here is derived from an EMBL/GenBank/DDBJ whole genome shotgun (WGS) entry which is preliminary data.</text>
</comment>
<dbReference type="SMART" id="SM00388">
    <property type="entry name" value="HisKA"/>
    <property type="match status" value="1"/>
</dbReference>
<evidence type="ECO:0000256" key="9">
    <source>
        <dbReference type="SAM" id="Phobius"/>
    </source>
</evidence>
<dbReference type="PATRIC" id="fig|742738.3.peg.797"/>
<dbReference type="PROSITE" id="PS50112">
    <property type="entry name" value="PAS"/>
    <property type="match status" value="1"/>
</dbReference>
<keyword evidence="5" id="KW-0808">Transferase</keyword>
<organism evidence="12 13">
    <name type="scientific">Flavonifractor plautii 1_3_50AFAA</name>
    <dbReference type="NCBI Taxonomy" id="742738"/>
    <lineage>
        <taxon>Bacteria</taxon>
        <taxon>Bacillati</taxon>
        <taxon>Bacillota</taxon>
        <taxon>Clostridia</taxon>
        <taxon>Eubacteriales</taxon>
        <taxon>Oscillospiraceae</taxon>
        <taxon>Flavonifractor</taxon>
    </lineage>
</organism>
<dbReference type="InterPro" id="IPR004358">
    <property type="entry name" value="Sig_transdc_His_kin-like_C"/>
</dbReference>
<dbReference type="InterPro" id="IPR005467">
    <property type="entry name" value="His_kinase_dom"/>
</dbReference>
<comment type="catalytic activity">
    <reaction evidence="1">
        <text>ATP + protein L-histidine = ADP + protein N-phospho-L-histidine.</text>
        <dbReference type="EC" id="2.7.13.3"/>
    </reaction>
</comment>
<keyword evidence="8 9" id="KW-0472">Membrane</keyword>
<dbReference type="RefSeq" id="WP_044939095.1">
    <property type="nucleotide sequence ID" value="NZ_KN174161.1"/>
</dbReference>
<keyword evidence="4" id="KW-0597">Phosphoprotein</keyword>
<evidence type="ECO:0000256" key="5">
    <source>
        <dbReference type="ARBA" id="ARBA00022679"/>
    </source>
</evidence>
<dbReference type="EC" id="2.7.13.3" evidence="3"/>